<accession>A0ABU2G2K5</accession>
<dbReference type="InterPro" id="IPR027417">
    <property type="entry name" value="P-loop_NTPase"/>
</dbReference>
<dbReference type="PANTHER" id="PTHR43875">
    <property type="entry name" value="MALTODEXTRIN IMPORT ATP-BINDING PROTEIN MSMX"/>
    <property type="match status" value="1"/>
</dbReference>
<dbReference type="Gene3D" id="2.40.50.140">
    <property type="entry name" value="Nucleic acid-binding proteins"/>
    <property type="match status" value="1"/>
</dbReference>
<sequence>MTNIQVENLRKEFSGESGTITAVDDVSFTVEDGEFVCIVGPSGCGKTTLLRCIAGLETPTSGSIQLGGEEVANVPPQHRNLAFVFQDITLYPHMKVWQNISYPLKLSGHSKDERYEQAREVAETIQIGELLDKYPGDLSGGQQQRVAIGRSIIRSPRAYLLDEPMSDLDAKLKKEMRVELQQIQREVGGTMTYVTHDQEEAMTLSDRMLVMDDGEIQQYGSPHTVYHEPNNAFVAQFIGSPEINLLSATCPNGDARTVKVDESGWRIGTGIDEEVPEEVMVGFRPRHTTVHRDGSGELEGEISLVESVGDEGIVYVDSDVGELRSVVEIEDNPVREGETVGIDVERTYLFDREDGTLVTHDADLQSRSETRVTS</sequence>
<feature type="domain" description="ABC transporter" evidence="8">
    <location>
        <begin position="4"/>
        <end position="238"/>
    </location>
</feature>
<dbReference type="SUPFAM" id="SSF50331">
    <property type="entry name" value="MOP-like"/>
    <property type="match status" value="1"/>
</dbReference>
<dbReference type="EMBL" id="JAMQOQ010000003">
    <property type="protein sequence ID" value="MDS0295017.1"/>
    <property type="molecule type" value="Genomic_DNA"/>
</dbReference>
<dbReference type="InterPro" id="IPR003593">
    <property type="entry name" value="AAA+_ATPase"/>
</dbReference>
<keyword evidence="7" id="KW-0472">Membrane</keyword>
<evidence type="ECO:0000256" key="2">
    <source>
        <dbReference type="ARBA" id="ARBA00022448"/>
    </source>
</evidence>
<dbReference type="Gene3D" id="2.40.50.100">
    <property type="match status" value="1"/>
</dbReference>
<dbReference type="SUPFAM" id="SSF52540">
    <property type="entry name" value="P-loop containing nucleoside triphosphate hydrolases"/>
    <property type="match status" value="1"/>
</dbReference>
<reference evidence="9 10" key="1">
    <citation type="submission" date="2022-06" db="EMBL/GenBank/DDBJ databases">
        <title>Halogeometricum sp. a new haloarchaeum isolate from saline soil.</title>
        <authorList>
            <person name="Strakova D."/>
            <person name="Galisteo C."/>
            <person name="Sanchez-Porro C."/>
            <person name="Ventosa A."/>
        </authorList>
    </citation>
    <scope>NUCLEOTIDE SEQUENCE [LARGE SCALE GENOMIC DNA]</scope>
    <source>
        <strain evidence="10">S3BR25-2</strain>
    </source>
</reference>
<dbReference type="PROSITE" id="PS00211">
    <property type="entry name" value="ABC_TRANSPORTER_1"/>
    <property type="match status" value="1"/>
</dbReference>
<evidence type="ECO:0000259" key="8">
    <source>
        <dbReference type="PROSITE" id="PS50893"/>
    </source>
</evidence>
<evidence type="ECO:0000313" key="9">
    <source>
        <dbReference type="EMBL" id="MDS0295017.1"/>
    </source>
</evidence>
<dbReference type="Gene3D" id="3.40.50.300">
    <property type="entry name" value="P-loop containing nucleotide triphosphate hydrolases"/>
    <property type="match status" value="1"/>
</dbReference>
<keyword evidence="3" id="KW-1003">Cell membrane</keyword>
<evidence type="ECO:0000256" key="3">
    <source>
        <dbReference type="ARBA" id="ARBA00022475"/>
    </source>
</evidence>
<evidence type="ECO:0000256" key="4">
    <source>
        <dbReference type="ARBA" id="ARBA00022741"/>
    </source>
</evidence>
<evidence type="ECO:0000256" key="1">
    <source>
        <dbReference type="ARBA" id="ARBA00004202"/>
    </source>
</evidence>
<dbReference type="Pfam" id="PF00005">
    <property type="entry name" value="ABC_tran"/>
    <property type="match status" value="1"/>
</dbReference>
<keyword evidence="5 9" id="KW-0067">ATP-binding</keyword>
<dbReference type="InterPro" id="IPR047641">
    <property type="entry name" value="ABC_transpr_MalK/UgpC-like"/>
</dbReference>
<comment type="subcellular location">
    <subcellularLocation>
        <location evidence="1">Cell membrane</location>
        <topology evidence="1">Peripheral membrane protein</topology>
    </subcellularLocation>
</comment>
<evidence type="ECO:0000256" key="5">
    <source>
        <dbReference type="ARBA" id="ARBA00022840"/>
    </source>
</evidence>
<gene>
    <name evidence="9" type="ORF">NDI79_12625</name>
</gene>
<dbReference type="Pfam" id="PF08402">
    <property type="entry name" value="TOBE_2"/>
    <property type="match status" value="1"/>
</dbReference>
<dbReference type="PANTHER" id="PTHR43875:SF15">
    <property type="entry name" value="TREHALOSE IMPORT ATP-BINDING PROTEIN SUGC"/>
    <property type="match status" value="1"/>
</dbReference>
<dbReference type="InterPro" id="IPR017871">
    <property type="entry name" value="ABC_transporter-like_CS"/>
</dbReference>
<protein>
    <submittedName>
        <fullName evidence="9">ABC transporter ATP-binding protein</fullName>
    </submittedName>
</protein>
<dbReference type="PROSITE" id="PS50893">
    <property type="entry name" value="ABC_TRANSPORTER_2"/>
    <property type="match status" value="1"/>
</dbReference>
<organism evidence="9 10">
    <name type="scientific">Halogeometricum luteum</name>
    <dbReference type="NCBI Taxonomy" id="2950537"/>
    <lineage>
        <taxon>Archaea</taxon>
        <taxon>Methanobacteriati</taxon>
        <taxon>Methanobacteriota</taxon>
        <taxon>Stenosarchaea group</taxon>
        <taxon>Halobacteria</taxon>
        <taxon>Halobacteriales</taxon>
        <taxon>Haloferacaceae</taxon>
        <taxon>Halogeometricum</taxon>
    </lineage>
</organism>
<dbReference type="GO" id="GO:0005524">
    <property type="term" value="F:ATP binding"/>
    <property type="evidence" value="ECO:0007669"/>
    <property type="project" value="UniProtKB-KW"/>
</dbReference>
<dbReference type="InterPro" id="IPR003439">
    <property type="entry name" value="ABC_transporter-like_ATP-bd"/>
</dbReference>
<dbReference type="InterPro" id="IPR008995">
    <property type="entry name" value="Mo/tungstate-bd_C_term_dom"/>
</dbReference>
<evidence type="ECO:0000256" key="7">
    <source>
        <dbReference type="ARBA" id="ARBA00023136"/>
    </source>
</evidence>
<dbReference type="SMART" id="SM00382">
    <property type="entry name" value="AAA"/>
    <property type="match status" value="1"/>
</dbReference>
<dbReference type="RefSeq" id="WP_310928868.1">
    <property type="nucleotide sequence ID" value="NZ_JAMQOQ010000003.1"/>
</dbReference>
<dbReference type="Proteomes" id="UP001254813">
    <property type="component" value="Unassembled WGS sequence"/>
</dbReference>
<evidence type="ECO:0000313" key="10">
    <source>
        <dbReference type="Proteomes" id="UP001254813"/>
    </source>
</evidence>
<name>A0ABU2G2K5_9EURY</name>
<dbReference type="InterPro" id="IPR013611">
    <property type="entry name" value="Transp-assoc_OB_typ2"/>
</dbReference>
<keyword evidence="2" id="KW-0813">Transport</keyword>
<dbReference type="InterPro" id="IPR012340">
    <property type="entry name" value="NA-bd_OB-fold"/>
</dbReference>
<evidence type="ECO:0000256" key="6">
    <source>
        <dbReference type="ARBA" id="ARBA00022967"/>
    </source>
</evidence>
<keyword evidence="4" id="KW-0547">Nucleotide-binding</keyword>
<keyword evidence="6" id="KW-1278">Translocase</keyword>
<proteinExistence type="predicted"/>
<keyword evidence="10" id="KW-1185">Reference proteome</keyword>
<comment type="caution">
    <text evidence="9">The sequence shown here is derived from an EMBL/GenBank/DDBJ whole genome shotgun (WGS) entry which is preliminary data.</text>
</comment>